<dbReference type="EMBL" id="OV121136">
    <property type="protein sequence ID" value="CAH0556429.1"/>
    <property type="molecule type" value="Genomic_DNA"/>
</dbReference>
<keyword evidence="9" id="KW-0539">Nucleus</keyword>
<dbReference type="SUPFAM" id="SSF48508">
    <property type="entry name" value="Nuclear receptor ligand-binding domain"/>
    <property type="match status" value="1"/>
</dbReference>
<keyword evidence="5" id="KW-0805">Transcription regulation</keyword>
<dbReference type="GO" id="GO:0008270">
    <property type="term" value="F:zinc ion binding"/>
    <property type="evidence" value="ECO:0007669"/>
    <property type="project" value="UniProtKB-KW"/>
</dbReference>
<evidence type="ECO:0000256" key="3">
    <source>
        <dbReference type="ARBA" id="ARBA00022771"/>
    </source>
</evidence>
<evidence type="ECO:0000256" key="1">
    <source>
        <dbReference type="ARBA" id="ARBA00004123"/>
    </source>
</evidence>
<dbReference type="GO" id="GO:0005634">
    <property type="term" value="C:nucleus"/>
    <property type="evidence" value="ECO:0007669"/>
    <property type="project" value="UniProtKB-SubCell"/>
</dbReference>
<dbReference type="InterPro" id="IPR035500">
    <property type="entry name" value="NHR-like_dom_sf"/>
</dbReference>
<evidence type="ECO:0000313" key="11">
    <source>
        <dbReference type="EMBL" id="CAH0556429.1"/>
    </source>
</evidence>
<keyword evidence="7" id="KW-0804">Transcription</keyword>
<evidence type="ECO:0000313" key="12">
    <source>
        <dbReference type="Proteomes" id="UP001154078"/>
    </source>
</evidence>
<comment type="subcellular location">
    <subcellularLocation>
        <location evidence="1">Nucleus</location>
    </subcellularLocation>
</comment>
<proteinExistence type="predicted"/>
<dbReference type="InterPro" id="IPR050274">
    <property type="entry name" value="Nuclear_hormone_rcpt_NR2"/>
</dbReference>
<dbReference type="Gene3D" id="1.10.565.10">
    <property type="entry name" value="Retinoid X Receptor"/>
    <property type="match status" value="1"/>
</dbReference>
<sequence>MPAGDGRCIVDKPRRNWCPYCRLQRCFSVEMNVAAVQEERGPRKPKLKPKPTGMFIRRPTQLETLPYFTFSSSLSIEETLKHEMAAQILLVTIKQARCGVGFGLLARDSQNIILSRLWAPLFILRLSYWPMDTSNILPKFTKTIMKIRELRLDGTELELLENLLLCRSDFLEGKNQVCLANCMLDKSLDGLFFKTSLDSKRFANILLILPYLFTSNAEDLYLLLFKPVIGSVSMETVISTI</sequence>
<feature type="domain" description="Nuclear receptor" evidence="10">
    <location>
        <begin position="5"/>
        <end position="32"/>
    </location>
</feature>
<gene>
    <name evidence="11" type="ORF">MELIAE_LOCUS7369</name>
</gene>
<evidence type="ECO:0000256" key="5">
    <source>
        <dbReference type="ARBA" id="ARBA00023015"/>
    </source>
</evidence>
<evidence type="ECO:0000259" key="10">
    <source>
        <dbReference type="Pfam" id="PF00105"/>
    </source>
</evidence>
<dbReference type="InterPro" id="IPR001628">
    <property type="entry name" value="Znf_hrmn_rcpt"/>
</dbReference>
<keyword evidence="2" id="KW-0479">Metal-binding</keyword>
<reference evidence="11" key="1">
    <citation type="submission" date="2021-12" db="EMBL/GenBank/DDBJ databases">
        <authorList>
            <person name="King R."/>
        </authorList>
    </citation>
    <scope>NUCLEOTIDE SEQUENCE</scope>
</reference>
<dbReference type="OrthoDB" id="5771769at2759"/>
<dbReference type="SUPFAM" id="SSF57716">
    <property type="entry name" value="Glucocorticoid receptor-like (DNA-binding domain)"/>
    <property type="match status" value="1"/>
</dbReference>
<evidence type="ECO:0000256" key="8">
    <source>
        <dbReference type="ARBA" id="ARBA00023170"/>
    </source>
</evidence>
<dbReference type="PANTHER" id="PTHR24083">
    <property type="entry name" value="NUCLEAR HORMONE RECEPTOR"/>
    <property type="match status" value="1"/>
</dbReference>
<dbReference type="GO" id="GO:0043565">
    <property type="term" value="F:sequence-specific DNA binding"/>
    <property type="evidence" value="ECO:0007669"/>
    <property type="project" value="InterPro"/>
</dbReference>
<dbReference type="AlphaFoldDB" id="A0A9P0B5X9"/>
<keyword evidence="3" id="KW-0863">Zinc-finger</keyword>
<name>A0A9P0B5X9_BRAAE</name>
<keyword evidence="8" id="KW-0675">Receptor</keyword>
<evidence type="ECO:0000256" key="4">
    <source>
        <dbReference type="ARBA" id="ARBA00022833"/>
    </source>
</evidence>
<keyword evidence="12" id="KW-1185">Reference proteome</keyword>
<dbReference type="GO" id="GO:0003700">
    <property type="term" value="F:DNA-binding transcription factor activity"/>
    <property type="evidence" value="ECO:0007669"/>
    <property type="project" value="InterPro"/>
</dbReference>
<dbReference type="Gene3D" id="3.30.50.10">
    <property type="entry name" value="Erythroid Transcription Factor GATA-1, subunit A"/>
    <property type="match status" value="1"/>
</dbReference>
<protein>
    <recommendedName>
        <fullName evidence="10">Nuclear receptor domain-containing protein</fullName>
    </recommendedName>
</protein>
<keyword evidence="4" id="KW-0862">Zinc</keyword>
<dbReference type="Pfam" id="PF00105">
    <property type="entry name" value="zf-C4"/>
    <property type="match status" value="1"/>
</dbReference>
<evidence type="ECO:0000256" key="9">
    <source>
        <dbReference type="ARBA" id="ARBA00023242"/>
    </source>
</evidence>
<keyword evidence="6" id="KW-0238">DNA-binding</keyword>
<dbReference type="Proteomes" id="UP001154078">
    <property type="component" value="Chromosome 5"/>
</dbReference>
<evidence type="ECO:0000256" key="2">
    <source>
        <dbReference type="ARBA" id="ARBA00022723"/>
    </source>
</evidence>
<accession>A0A9P0B5X9</accession>
<organism evidence="11 12">
    <name type="scientific">Brassicogethes aeneus</name>
    <name type="common">Rape pollen beetle</name>
    <name type="synonym">Meligethes aeneus</name>
    <dbReference type="NCBI Taxonomy" id="1431903"/>
    <lineage>
        <taxon>Eukaryota</taxon>
        <taxon>Metazoa</taxon>
        <taxon>Ecdysozoa</taxon>
        <taxon>Arthropoda</taxon>
        <taxon>Hexapoda</taxon>
        <taxon>Insecta</taxon>
        <taxon>Pterygota</taxon>
        <taxon>Neoptera</taxon>
        <taxon>Endopterygota</taxon>
        <taxon>Coleoptera</taxon>
        <taxon>Polyphaga</taxon>
        <taxon>Cucujiformia</taxon>
        <taxon>Nitidulidae</taxon>
        <taxon>Meligethinae</taxon>
        <taxon>Brassicogethes</taxon>
    </lineage>
</organism>
<evidence type="ECO:0000256" key="6">
    <source>
        <dbReference type="ARBA" id="ARBA00023125"/>
    </source>
</evidence>
<evidence type="ECO:0000256" key="7">
    <source>
        <dbReference type="ARBA" id="ARBA00023163"/>
    </source>
</evidence>
<dbReference type="InterPro" id="IPR013088">
    <property type="entry name" value="Znf_NHR/GATA"/>
</dbReference>